<evidence type="ECO:0000313" key="2">
    <source>
        <dbReference type="Proteomes" id="UP000805193"/>
    </source>
</evidence>
<keyword evidence="2" id="KW-1185">Reference proteome</keyword>
<protein>
    <submittedName>
        <fullName evidence="1">Uncharacterized protein</fullName>
    </submittedName>
</protein>
<sequence>TAVSPVVVSRAGSGRQIAGPLRESPVSREDPGPDRLLCGVAAGGSTVLADRALPPHYKSGAILNPRRQAPRAASGPPARRALKCLKSGSDSMLGAPTRDRPGRLPRVKRWIAFCRLLARTAGQDLEQTKRLCPEYRLSNIARQSEAPGEGSLRAQLADEPAEFPVAQGVQHPRGKHRTAFPLTCLRDLPMVCLSICSAAPSYLSLFRFPDLNSSGGLERLTDSQQSV</sequence>
<name>A0AC60PQQ4_IXOPE</name>
<gene>
    <name evidence="1" type="ORF">HPB47_000822</name>
</gene>
<accession>A0AC60PQQ4</accession>
<dbReference type="EMBL" id="JABSTQ010010104">
    <property type="protein sequence ID" value="KAG0423414.1"/>
    <property type="molecule type" value="Genomic_DNA"/>
</dbReference>
<reference evidence="1 2" key="1">
    <citation type="journal article" date="2020" name="Cell">
        <title>Large-Scale Comparative Analyses of Tick Genomes Elucidate Their Genetic Diversity and Vector Capacities.</title>
        <authorList>
            <consortium name="Tick Genome and Microbiome Consortium (TIGMIC)"/>
            <person name="Jia N."/>
            <person name="Wang J."/>
            <person name="Shi W."/>
            <person name="Du L."/>
            <person name="Sun Y."/>
            <person name="Zhan W."/>
            <person name="Jiang J.F."/>
            <person name="Wang Q."/>
            <person name="Zhang B."/>
            <person name="Ji P."/>
            <person name="Bell-Sakyi L."/>
            <person name="Cui X.M."/>
            <person name="Yuan T.T."/>
            <person name="Jiang B.G."/>
            <person name="Yang W.F."/>
            <person name="Lam T.T."/>
            <person name="Chang Q.C."/>
            <person name="Ding S.J."/>
            <person name="Wang X.J."/>
            <person name="Zhu J.G."/>
            <person name="Ruan X.D."/>
            <person name="Zhao L."/>
            <person name="Wei J.T."/>
            <person name="Ye R.Z."/>
            <person name="Que T.C."/>
            <person name="Du C.H."/>
            <person name="Zhou Y.H."/>
            <person name="Cheng J.X."/>
            <person name="Dai P.F."/>
            <person name="Guo W.B."/>
            <person name="Han X.H."/>
            <person name="Huang E.J."/>
            <person name="Li L.F."/>
            <person name="Wei W."/>
            <person name="Gao Y.C."/>
            <person name="Liu J.Z."/>
            <person name="Shao H.Z."/>
            <person name="Wang X."/>
            <person name="Wang C.C."/>
            <person name="Yang T.C."/>
            <person name="Huo Q.B."/>
            <person name="Li W."/>
            <person name="Chen H.Y."/>
            <person name="Chen S.E."/>
            <person name="Zhou L.G."/>
            <person name="Ni X.B."/>
            <person name="Tian J.H."/>
            <person name="Sheng Y."/>
            <person name="Liu T."/>
            <person name="Pan Y.S."/>
            <person name="Xia L.Y."/>
            <person name="Li J."/>
            <person name="Zhao F."/>
            <person name="Cao W.C."/>
        </authorList>
    </citation>
    <scope>NUCLEOTIDE SEQUENCE [LARGE SCALE GENOMIC DNA]</scope>
    <source>
        <strain evidence="1">Iper-2018</strain>
    </source>
</reference>
<comment type="caution">
    <text evidence="1">The sequence shown here is derived from an EMBL/GenBank/DDBJ whole genome shotgun (WGS) entry which is preliminary data.</text>
</comment>
<feature type="non-terminal residue" evidence="1">
    <location>
        <position position="1"/>
    </location>
</feature>
<proteinExistence type="predicted"/>
<organism evidence="1 2">
    <name type="scientific">Ixodes persulcatus</name>
    <name type="common">Taiga tick</name>
    <dbReference type="NCBI Taxonomy" id="34615"/>
    <lineage>
        <taxon>Eukaryota</taxon>
        <taxon>Metazoa</taxon>
        <taxon>Ecdysozoa</taxon>
        <taxon>Arthropoda</taxon>
        <taxon>Chelicerata</taxon>
        <taxon>Arachnida</taxon>
        <taxon>Acari</taxon>
        <taxon>Parasitiformes</taxon>
        <taxon>Ixodida</taxon>
        <taxon>Ixodoidea</taxon>
        <taxon>Ixodidae</taxon>
        <taxon>Ixodinae</taxon>
        <taxon>Ixodes</taxon>
    </lineage>
</organism>
<evidence type="ECO:0000313" key="1">
    <source>
        <dbReference type="EMBL" id="KAG0423414.1"/>
    </source>
</evidence>
<dbReference type="Proteomes" id="UP000805193">
    <property type="component" value="Unassembled WGS sequence"/>
</dbReference>